<dbReference type="AlphaFoldDB" id="A0A1V6CEV8"/>
<dbReference type="Pfam" id="PF00728">
    <property type="entry name" value="Glyco_hydro_20"/>
    <property type="match status" value="1"/>
</dbReference>
<dbReference type="InterPro" id="IPR038901">
    <property type="entry name" value="HEXDC-like"/>
</dbReference>
<dbReference type="PANTHER" id="PTHR21040:SF8">
    <property type="entry name" value="BCDNA.GH04120"/>
    <property type="match status" value="1"/>
</dbReference>
<sequence>MERNYKIQSGKVVVEIDEDGNIIKLFDREKKIDFVGGGKAHSGRGLKIWVKEGKLGRDPQGKLSHKFSNVTFEKPIIMVDGSSVHMEKTKETDTLKIDYSIEDDRFKILVELQNTGKRKLKQLEFFFSWDVPPGTNILIPGGKRYLNYVIPPFGRCVTKNLPFKKGFLYIIRKDGNGIKIEFSDLVLYVIYHRGHMCMVGGYTDGKMVEKDKSLKELISMSFCSRKNVYSPVAKKEFIFPEISKDPWFEKRFIHLILYGGRVDLGQFFTILENLRKIGYNGVILGIGKGMKYESYPQVAEKWSYTKNEMKEIRNYIKNLGMEIIPEFPTLGHQNDTNLIKIDRSIVEDPNNPFVYCTSNPKTYQVIFSLLSEIIEIFNPQYFHLTHDEVQHWFSEKRMGICEKCKRKKLWEIYSEDVNRLHNFLKSQNIRMTLWGDMLLDHRKFKICNCNGTIGNIYKAIDLIPKDVLIFDWHYHYYKSYPSLRYFRNKGFEVFPGMSFFKPKAIASFSRYSKKIGINKGAIETTWAIPTVEELPLEPIFIASQIFQNPDYNLGKLKSQAYQFAYYLYNKINR</sequence>
<accession>A0A1V6CEV8</accession>
<dbReference type="InterPro" id="IPR015883">
    <property type="entry name" value="Glyco_hydro_20_cat"/>
</dbReference>
<dbReference type="Gene3D" id="3.20.20.80">
    <property type="entry name" value="Glycosidases"/>
    <property type="match status" value="1"/>
</dbReference>
<evidence type="ECO:0000256" key="1">
    <source>
        <dbReference type="ARBA" id="ARBA00006285"/>
    </source>
</evidence>
<gene>
    <name evidence="4" type="ORF">BWX89_00038</name>
</gene>
<dbReference type="Proteomes" id="UP000485562">
    <property type="component" value="Unassembled WGS sequence"/>
</dbReference>
<dbReference type="InterPro" id="IPR017853">
    <property type="entry name" value="GH"/>
</dbReference>
<dbReference type="PANTHER" id="PTHR21040">
    <property type="entry name" value="BCDNA.GH04120"/>
    <property type="match status" value="1"/>
</dbReference>
<comment type="similarity">
    <text evidence="1">Belongs to the glycosyl hydrolase 20 family.</text>
</comment>
<dbReference type="GO" id="GO:0004563">
    <property type="term" value="F:beta-N-acetylhexosaminidase activity"/>
    <property type="evidence" value="ECO:0007669"/>
    <property type="project" value="UniProtKB-ARBA"/>
</dbReference>
<name>A0A1V6CEV8_UNCT6</name>
<dbReference type="SUPFAM" id="SSF51445">
    <property type="entry name" value="(Trans)glycosidases"/>
    <property type="match status" value="1"/>
</dbReference>
<evidence type="ECO:0000313" key="4">
    <source>
        <dbReference type="EMBL" id="OQB75408.1"/>
    </source>
</evidence>
<dbReference type="EMBL" id="MWDQ01000013">
    <property type="protein sequence ID" value="OQB75408.1"/>
    <property type="molecule type" value="Genomic_DNA"/>
</dbReference>
<proteinExistence type="inferred from homology"/>
<reference evidence="4" key="1">
    <citation type="submission" date="2017-02" db="EMBL/GenBank/DDBJ databases">
        <title>Delving into the versatile metabolic prowess of the omnipresent phylum Bacteroidetes.</title>
        <authorList>
            <person name="Nobu M.K."/>
            <person name="Mei R."/>
            <person name="Narihiro T."/>
            <person name="Kuroda K."/>
            <person name="Liu W.-T."/>
        </authorList>
    </citation>
    <scope>NUCLEOTIDE SEQUENCE</scope>
    <source>
        <strain evidence="4">ADurb.Bin131</strain>
    </source>
</reference>
<keyword evidence="2 4" id="KW-0378">Hydrolase</keyword>
<comment type="caution">
    <text evidence="4">The sequence shown here is derived from an EMBL/GenBank/DDBJ whole genome shotgun (WGS) entry which is preliminary data.</text>
</comment>
<protein>
    <submittedName>
        <fullName evidence="4">Glycosyl hydrolase family 20, catalytic domain</fullName>
    </submittedName>
</protein>
<organism evidence="4">
    <name type="scientific">candidate division TA06 bacterium ADurb.Bin131</name>
    <dbReference type="NCBI Taxonomy" id="1852827"/>
    <lineage>
        <taxon>Bacteria</taxon>
        <taxon>Bacteria division TA06</taxon>
    </lineage>
</organism>
<evidence type="ECO:0000259" key="3">
    <source>
        <dbReference type="Pfam" id="PF00728"/>
    </source>
</evidence>
<dbReference type="GO" id="GO:0005975">
    <property type="term" value="P:carbohydrate metabolic process"/>
    <property type="evidence" value="ECO:0007669"/>
    <property type="project" value="InterPro"/>
</dbReference>
<evidence type="ECO:0000256" key="2">
    <source>
        <dbReference type="ARBA" id="ARBA00022801"/>
    </source>
</evidence>
<feature type="domain" description="Glycoside hydrolase family 20 catalytic" evidence="3">
    <location>
        <begin position="301"/>
        <end position="472"/>
    </location>
</feature>